<dbReference type="GO" id="GO:0003677">
    <property type="term" value="F:DNA binding"/>
    <property type="evidence" value="ECO:0007669"/>
    <property type="project" value="InterPro"/>
</dbReference>
<keyword evidence="3" id="KW-1185">Reference proteome</keyword>
<dbReference type="InterPro" id="IPR010982">
    <property type="entry name" value="Lambda_DNA-bd_dom_sf"/>
</dbReference>
<dbReference type="Proteomes" id="UP000256661">
    <property type="component" value="Unassembled WGS sequence"/>
</dbReference>
<evidence type="ECO:0000259" key="1">
    <source>
        <dbReference type="PROSITE" id="PS50943"/>
    </source>
</evidence>
<reference evidence="2 3" key="1">
    <citation type="submission" date="2018-08" db="EMBL/GenBank/DDBJ databases">
        <title>Sequencing the genomes of 1000 actinobacteria strains.</title>
        <authorList>
            <person name="Klenk H.-P."/>
        </authorList>
    </citation>
    <scope>NUCLEOTIDE SEQUENCE [LARGE SCALE GENOMIC DNA]</scope>
    <source>
        <strain evidence="2 3">DSM 43927</strain>
    </source>
</reference>
<dbReference type="RefSeq" id="WP_147312331.1">
    <property type="nucleotide sequence ID" value="NZ_QTTT01000001.1"/>
</dbReference>
<evidence type="ECO:0000313" key="3">
    <source>
        <dbReference type="Proteomes" id="UP000256661"/>
    </source>
</evidence>
<dbReference type="InterPro" id="IPR001387">
    <property type="entry name" value="Cro/C1-type_HTH"/>
</dbReference>
<organism evidence="2 3">
    <name type="scientific">Thermomonospora umbrina</name>
    <dbReference type="NCBI Taxonomy" id="111806"/>
    <lineage>
        <taxon>Bacteria</taxon>
        <taxon>Bacillati</taxon>
        <taxon>Actinomycetota</taxon>
        <taxon>Actinomycetes</taxon>
        <taxon>Streptosporangiales</taxon>
        <taxon>Thermomonosporaceae</taxon>
        <taxon>Thermomonospora</taxon>
    </lineage>
</organism>
<comment type="caution">
    <text evidence="2">The sequence shown here is derived from an EMBL/GenBank/DDBJ whole genome shotgun (WGS) entry which is preliminary data.</text>
</comment>
<dbReference type="SUPFAM" id="SSF47413">
    <property type="entry name" value="lambda repressor-like DNA-binding domains"/>
    <property type="match status" value="1"/>
</dbReference>
<accession>A0A3D9SUT2</accession>
<dbReference type="AlphaFoldDB" id="A0A3D9SUT2"/>
<dbReference type="PROSITE" id="PS50943">
    <property type="entry name" value="HTH_CROC1"/>
    <property type="match status" value="1"/>
</dbReference>
<feature type="domain" description="HTH cro/C1-type" evidence="1">
    <location>
        <begin position="20"/>
        <end position="74"/>
    </location>
</feature>
<sequence>MPAVPVPYEAPAIVTFARELEAFRTDAGLGKKELADILGFTDTYVGQIELCKNLPSQGFAEACDTYFKTNGSFQRLRERIMETRHTSLVPPGFPEYLNHEVRATSIKHFNPNLVSGLLQIEDYARTIIGAYQPADVVDKLVSDRLSRREVLDRAHAYFTMDESVLHRRVGRPEIMRRQLEFLLEKSERPNISIGIVPSSTGFYPGFGGEFFILGFEDGGSIAYTESSGEGLLIQEPARVARHVLRYDSMRDYVLPVDQSRTVIRQAMERLEG</sequence>
<proteinExistence type="predicted"/>
<dbReference type="OrthoDB" id="3466567at2"/>
<dbReference type="Pfam" id="PF19054">
    <property type="entry name" value="DUF5753"/>
    <property type="match status" value="1"/>
</dbReference>
<dbReference type="CDD" id="cd00093">
    <property type="entry name" value="HTH_XRE"/>
    <property type="match status" value="1"/>
</dbReference>
<protein>
    <recommendedName>
        <fullName evidence="1">HTH cro/C1-type domain-containing protein</fullName>
    </recommendedName>
</protein>
<dbReference type="InterPro" id="IPR043917">
    <property type="entry name" value="DUF5753"/>
</dbReference>
<dbReference type="EMBL" id="QTTT01000001">
    <property type="protein sequence ID" value="REE97793.1"/>
    <property type="molecule type" value="Genomic_DNA"/>
</dbReference>
<evidence type="ECO:0000313" key="2">
    <source>
        <dbReference type="EMBL" id="REE97793.1"/>
    </source>
</evidence>
<gene>
    <name evidence="2" type="ORF">DFJ69_3268</name>
</gene>
<name>A0A3D9SUT2_9ACTN</name>